<dbReference type="EMBL" id="JAWJWE010000038">
    <property type="protein sequence ID" value="KAK6622829.1"/>
    <property type="molecule type" value="Genomic_DNA"/>
</dbReference>
<dbReference type="Proteomes" id="UP001372834">
    <property type="component" value="Unassembled WGS sequence"/>
</dbReference>
<proteinExistence type="predicted"/>
<organism evidence="1 2">
    <name type="scientific">Polyplax serrata</name>
    <name type="common">Common mouse louse</name>
    <dbReference type="NCBI Taxonomy" id="468196"/>
    <lineage>
        <taxon>Eukaryota</taxon>
        <taxon>Metazoa</taxon>
        <taxon>Ecdysozoa</taxon>
        <taxon>Arthropoda</taxon>
        <taxon>Hexapoda</taxon>
        <taxon>Insecta</taxon>
        <taxon>Pterygota</taxon>
        <taxon>Neoptera</taxon>
        <taxon>Paraneoptera</taxon>
        <taxon>Psocodea</taxon>
        <taxon>Troctomorpha</taxon>
        <taxon>Phthiraptera</taxon>
        <taxon>Anoplura</taxon>
        <taxon>Polyplacidae</taxon>
        <taxon>Polyplax</taxon>
    </lineage>
</organism>
<name>A0AAN8PVA9_POLSC</name>
<accession>A0AAN8PVA9</accession>
<protein>
    <submittedName>
        <fullName evidence="1">Uncharacterized protein</fullName>
    </submittedName>
</protein>
<comment type="caution">
    <text evidence="1">The sequence shown here is derived from an EMBL/GenBank/DDBJ whole genome shotgun (WGS) entry which is preliminary data.</text>
</comment>
<evidence type="ECO:0000313" key="2">
    <source>
        <dbReference type="Proteomes" id="UP001372834"/>
    </source>
</evidence>
<evidence type="ECO:0000313" key="1">
    <source>
        <dbReference type="EMBL" id="KAK6622829.1"/>
    </source>
</evidence>
<reference evidence="1 2" key="1">
    <citation type="submission" date="2023-10" db="EMBL/GenBank/DDBJ databases">
        <title>Genomes of two closely related lineages of the louse Polyplax serrata with different host specificities.</title>
        <authorList>
            <person name="Martinu J."/>
            <person name="Tarabai H."/>
            <person name="Stefka J."/>
            <person name="Hypsa V."/>
        </authorList>
    </citation>
    <scope>NUCLEOTIDE SEQUENCE [LARGE SCALE GENOMIC DNA]</scope>
    <source>
        <strain evidence="1">HR10_N</strain>
    </source>
</reference>
<dbReference type="AlphaFoldDB" id="A0AAN8PVA9"/>
<gene>
    <name evidence="1" type="ORF">RUM43_008672</name>
</gene>
<sequence length="97" mass="10991">MANPGNLSARAWGTVRRLDSGKGRTHLLERITQFLEKIKTQEQDNSLRVCGWNWGGEEKEEKEEEGACVQKCKKKNLARDVTADDERRNSSGRSTSL</sequence>